<dbReference type="EMBL" id="VMRY01000009">
    <property type="protein sequence ID" value="TVT58579.1"/>
    <property type="molecule type" value="Genomic_DNA"/>
</dbReference>
<comment type="caution">
    <text evidence="2">The sequence shown here is derived from an EMBL/GenBank/DDBJ whole genome shotgun (WGS) entry which is preliminary data.</text>
</comment>
<organism evidence="2 3">
    <name type="scientific">Sedimenticola thiotaurini</name>
    <dbReference type="NCBI Taxonomy" id="1543721"/>
    <lineage>
        <taxon>Bacteria</taxon>
        <taxon>Pseudomonadati</taxon>
        <taxon>Pseudomonadota</taxon>
        <taxon>Gammaproteobacteria</taxon>
        <taxon>Chromatiales</taxon>
        <taxon>Sedimenticolaceae</taxon>
        <taxon>Sedimenticola</taxon>
    </lineage>
</organism>
<feature type="transmembrane region" description="Helical" evidence="1">
    <location>
        <begin position="128"/>
        <end position="150"/>
    </location>
</feature>
<sequence>MKGLPLLITLLLITLTVFVSGLLLPQFIPARPSAPLHLIFALGIMPLILGAMTYFVPVLTRTRNASFLALAPALLALVAGGLVSFSLFYAFSVYPFAAVIGLMAVIWQISWIGQRKKEMLGKPHPGLLWYQLALGALLLGLTAILAGYFLPDHWTAIRRLHLHINTLGFIGFTALGTLRVLLPTTGHYADPQAGEWLIRQWPWLMSGTLLIAVGAAWFTTLAFLGLICWLRPLVPLLKGLLINHRQAVWQTNGATTPLAGAVLGLLLLILSGGAHSLGWIAPSQTTLAFIPLFLLPLVTGAATHLLPLWITKAQQRDREQLLRIILGQYSIWRTALFMLGGLFILLGHTAGLFFILVGLGHFILLVLKIFLTSNPMAAKSE</sequence>
<dbReference type="AlphaFoldDB" id="A0A558DC28"/>
<feature type="transmembrane region" description="Helical" evidence="1">
    <location>
        <begin position="352"/>
        <end position="371"/>
    </location>
</feature>
<feature type="transmembrane region" description="Helical" evidence="1">
    <location>
        <begin position="202"/>
        <end position="230"/>
    </location>
</feature>
<gene>
    <name evidence="2" type="ORF">FHK82_04210</name>
</gene>
<accession>A0A558DC28</accession>
<feature type="transmembrane region" description="Helical" evidence="1">
    <location>
        <begin position="67"/>
        <end position="89"/>
    </location>
</feature>
<evidence type="ECO:0008006" key="4">
    <source>
        <dbReference type="Google" id="ProtNLM"/>
    </source>
</evidence>
<keyword evidence="1" id="KW-0472">Membrane</keyword>
<feature type="transmembrane region" description="Helical" evidence="1">
    <location>
        <begin position="321"/>
        <end position="346"/>
    </location>
</feature>
<feature type="transmembrane region" description="Helical" evidence="1">
    <location>
        <begin position="6"/>
        <end position="24"/>
    </location>
</feature>
<feature type="transmembrane region" description="Helical" evidence="1">
    <location>
        <begin position="287"/>
        <end position="309"/>
    </location>
</feature>
<keyword evidence="1" id="KW-0812">Transmembrane</keyword>
<evidence type="ECO:0000256" key="1">
    <source>
        <dbReference type="SAM" id="Phobius"/>
    </source>
</evidence>
<evidence type="ECO:0000313" key="3">
    <source>
        <dbReference type="Proteomes" id="UP000317355"/>
    </source>
</evidence>
<feature type="transmembrane region" description="Helical" evidence="1">
    <location>
        <begin position="162"/>
        <end position="182"/>
    </location>
</feature>
<proteinExistence type="predicted"/>
<protein>
    <recommendedName>
        <fullName evidence="4">NnrS family protein</fullName>
    </recommendedName>
</protein>
<name>A0A558DC28_9GAMM</name>
<feature type="transmembrane region" description="Helical" evidence="1">
    <location>
        <begin position="96"/>
        <end position="113"/>
    </location>
</feature>
<feature type="transmembrane region" description="Helical" evidence="1">
    <location>
        <begin position="258"/>
        <end position="281"/>
    </location>
</feature>
<reference evidence="2 3" key="1">
    <citation type="submission" date="2019-07" db="EMBL/GenBank/DDBJ databases">
        <title>The pathways for chlorine oxyanion respiration interact through the shared metabolite chlorate.</title>
        <authorList>
            <person name="Barnum T.P."/>
            <person name="Cheng Y."/>
            <person name="Hill K.A."/>
            <person name="Lucas L.N."/>
            <person name="Carlson H.K."/>
            <person name="Coates J.D."/>
        </authorList>
    </citation>
    <scope>NUCLEOTIDE SEQUENCE [LARGE SCALE GENOMIC DNA]</scope>
    <source>
        <strain evidence="2">BK-3</strain>
    </source>
</reference>
<dbReference type="Proteomes" id="UP000317355">
    <property type="component" value="Unassembled WGS sequence"/>
</dbReference>
<feature type="transmembrane region" description="Helical" evidence="1">
    <location>
        <begin position="36"/>
        <end position="55"/>
    </location>
</feature>
<keyword evidence="1" id="KW-1133">Transmembrane helix</keyword>
<evidence type="ECO:0000313" key="2">
    <source>
        <dbReference type="EMBL" id="TVT58579.1"/>
    </source>
</evidence>